<sequence>MYEGSNLLLLPNHMDYKVFDDEILLKLLKTGDAAALEEIYKRYSEAVFMAAFRKVRSKEVAEELVQNLFISLWTKREQAHIEKLEAYLHSAVRYQVIDYIRSKIIRERYSQFAKEQLNVDENASESKLLLQELSIAIDNTIKRLPQKTQEIFRLSRYEHRSVKEIAQYMNLSEKAVQYHVTQSLKFMRLHLRDFILMGTALGALSRFFY</sequence>
<proteinExistence type="inferred from homology"/>
<gene>
    <name evidence="8" type="ORF">D3H65_28335</name>
</gene>
<keyword evidence="6" id="KW-0804">Transcription</keyword>
<dbReference type="InterPro" id="IPR013324">
    <property type="entry name" value="RNA_pol_sigma_r3/r4-like"/>
</dbReference>
<dbReference type="InterPro" id="IPR036388">
    <property type="entry name" value="WH-like_DNA-bd_sf"/>
</dbReference>
<keyword evidence="5" id="KW-0731">Sigma factor</keyword>
<comment type="similarity">
    <text evidence="2">Belongs to the sigma-70 factor family. ECF subfamily.</text>
</comment>
<dbReference type="InterPro" id="IPR013249">
    <property type="entry name" value="RNA_pol_sigma70_r4_t2"/>
</dbReference>
<dbReference type="GO" id="GO:0006352">
    <property type="term" value="P:DNA-templated transcription initiation"/>
    <property type="evidence" value="ECO:0007669"/>
    <property type="project" value="InterPro"/>
</dbReference>
<dbReference type="GO" id="GO:0003677">
    <property type="term" value="F:DNA binding"/>
    <property type="evidence" value="ECO:0007669"/>
    <property type="project" value="InterPro"/>
</dbReference>
<evidence type="ECO:0000256" key="6">
    <source>
        <dbReference type="ARBA" id="ARBA00023163"/>
    </source>
</evidence>
<dbReference type="SUPFAM" id="SSF88659">
    <property type="entry name" value="Sigma3 and sigma4 domains of RNA polymerase sigma factors"/>
    <property type="match status" value="1"/>
</dbReference>
<evidence type="ECO:0000259" key="7">
    <source>
        <dbReference type="PROSITE" id="PS00260"/>
    </source>
</evidence>
<dbReference type="GO" id="GO:0005179">
    <property type="term" value="F:hormone activity"/>
    <property type="evidence" value="ECO:0007669"/>
    <property type="project" value="InterPro"/>
</dbReference>
<dbReference type="InterPro" id="IPR039425">
    <property type="entry name" value="RNA_pol_sigma-70-like"/>
</dbReference>
<keyword evidence="4" id="KW-0805">Transcription regulation</keyword>
<organism evidence="8 9">
    <name type="scientific">Paraflavitalea soli</name>
    <dbReference type="NCBI Taxonomy" id="2315862"/>
    <lineage>
        <taxon>Bacteria</taxon>
        <taxon>Pseudomonadati</taxon>
        <taxon>Bacteroidota</taxon>
        <taxon>Chitinophagia</taxon>
        <taxon>Chitinophagales</taxon>
        <taxon>Chitinophagaceae</taxon>
        <taxon>Paraflavitalea</taxon>
    </lineage>
</organism>
<dbReference type="EMBL" id="CP032157">
    <property type="protein sequence ID" value="AXY77651.1"/>
    <property type="molecule type" value="Genomic_DNA"/>
</dbReference>
<feature type="domain" description="Glucagon / GIP / secretin / VIP family" evidence="7">
    <location>
        <begin position="43"/>
        <end position="65"/>
    </location>
</feature>
<dbReference type="Pfam" id="PF04542">
    <property type="entry name" value="Sigma70_r2"/>
    <property type="match status" value="1"/>
</dbReference>
<dbReference type="GO" id="GO:0005576">
    <property type="term" value="C:extracellular region"/>
    <property type="evidence" value="ECO:0007669"/>
    <property type="project" value="UniProtKB-SubCell"/>
</dbReference>
<dbReference type="Gene3D" id="1.10.10.10">
    <property type="entry name" value="Winged helix-like DNA-binding domain superfamily/Winged helix DNA-binding domain"/>
    <property type="match status" value="1"/>
</dbReference>
<dbReference type="InterPro" id="IPR007627">
    <property type="entry name" value="RNA_pol_sigma70_r2"/>
</dbReference>
<dbReference type="KEGG" id="pseg:D3H65_28335"/>
<dbReference type="NCBIfam" id="TIGR02937">
    <property type="entry name" value="sigma70-ECF"/>
    <property type="match status" value="1"/>
</dbReference>
<dbReference type="PANTHER" id="PTHR43133">
    <property type="entry name" value="RNA POLYMERASE ECF-TYPE SIGMA FACTO"/>
    <property type="match status" value="1"/>
</dbReference>
<dbReference type="SUPFAM" id="SSF88946">
    <property type="entry name" value="Sigma2 domain of RNA polymerase sigma factors"/>
    <property type="match status" value="1"/>
</dbReference>
<dbReference type="PANTHER" id="PTHR43133:SF46">
    <property type="entry name" value="RNA POLYMERASE SIGMA-70 FACTOR ECF SUBFAMILY"/>
    <property type="match status" value="1"/>
</dbReference>
<dbReference type="InterPro" id="IPR000532">
    <property type="entry name" value="Glucagon_GIP_secretin_VIP"/>
</dbReference>
<dbReference type="Proteomes" id="UP000263900">
    <property type="component" value="Chromosome"/>
</dbReference>
<dbReference type="Pfam" id="PF08281">
    <property type="entry name" value="Sigma70_r4_2"/>
    <property type="match status" value="1"/>
</dbReference>
<reference evidence="8 9" key="1">
    <citation type="submission" date="2018-09" db="EMBL/GenBank/DDBJ databases">
        <title>Genome sequencing of strain 6GH32-13.</title>
        <authorList>
            <person name="Weon H.-Y."/>
            <person name="Heo J."/>
            <person name="Kwon S.-W."/>
        </authorList>
    </citation>
    <scope>NUCLEOTIDE SEQUENCE [LARGE SCALE GENOMIC DNA]</scope>
    <source>
        <strain evidence="8 9">5GH32-13</strain>
    </source>
</reference>
<evidence type="ECO:0000256" key="2">
    <source>
        <dbReference type="ARBA" id="ARBA00010641"/>
    </source>
</evidence>
<dbReference type="Gene3D" id="1.10.1740.10">
    <property type="match status" value="1"/>
</dbReference>
<evidence type="ECO:0000313" key="9">
    <source>
        <dbReference type="Proteomes" id="UP000263900"/>
    </source>
</evidence>
<evidence type="ECO:0000313" key="8">
    <source>
        <dbReference type="EMBL" id="AXY77651.1"/>
    </source>
</evidence>
<dbReference type="InterPro" id="IPR013325">
    <property type="entry name" value="RNA_pol_sigma_r2"/>
</dbReference>
<dbReference type="GO" id="GO:0016987">
    <property type="term" value="F:sigma factor activity"/>
    <property type="evidence" value="ECO:0007669"/>
    <property type="project" value="UniProtKB-KW"/>
</dbReference>
<evidence type="ECO:0000256" key="3">
    <source>
        <dbReference type="ARBA" id="ARBA00022525"/>
    </source>
</evidence>
<dbReference type="OrthoDB" id="764619at2"/>
<dbReference type="PROSITE" id="PS00260">
    <property type="entry name" value="GLUCAGON"/>
    <property type="match status" value="1"/>
</dbReference>
<name>A0A3B7N6H8_9BACT</name>
<protein>
    <submittedName>
        <fullName evidence="8">Sigma-70 family RNA polymerase sigma factor</fullName>
    </submittedName>
</protein>
<keyword evidence="9" id="KW-1185">Reference proteome</keyword>
<evidence type="ECO:0000256" key="1">
    <source>
        <dbReference type="ARBA" id="ARBA00004613"/>
    </source>
</evidence>
<evidence type="ECO:0000256" key="4">
    <source>
        <dbReference type="ARBA" id="ARBA00023015"/>
    </source>
</evidence>
<keyword evidence="3" id="KW-0964">Secreted</keyword>
<dbReference type="InterPro" id="IPR014284">
    <property type="entry name" value="RNA_pol_sigma-70_dom"/>
</dbReference>
<dbReference type="AlphaFoldDB" id="A0A3B7N6H8"/>
<evidence type="ECO:0000256" key="5">
    <source>
        <dbReference type="ARBA" id="ARBA00023082"/>
    </source>
</evidence>
<accession>A0A3B7N6H8</accession>
<comment type="subcellular location">
    <subcellularLocation>
        <location evidence="1">Secreted</location>
    </subcellularLocation>
</comment>